<evidence type="ECO:0000256" key="3">
    <source>
        <dbReference type="ARBA" id="ARBA00023163"/>
    </source>
</evidence>
<dbReference type="RefSeq" id="WP_069477331.1">
    <property type="nucleotide sequence ID" value="NZ_CP017111.1"/>
</dbReference>
<dbReference type="PANTHER" id="PTHR43479">
    <property type="entry name" value="ACREF/ENVCD OPERON REPRESSOR-RELATED"/>
    <property type="match status" value="1"/>
</dbReference>
<keyword evidence="3" id="KW-0804">Transcription</keyword>
<dbReference type="InterPro" id="IPR001647">
    <property type="entry name" value="HTH_TetR"/>
</dbReference>
<keyword evidence="1" id="KW-0805">Transcription regulation</keyword>
<dbReference type="PRINTS" id="PR00455">
    <property type="entry name" value="HTHTETR"/>
</dbReference>
<evidence type="ECO:0000256" key="1">
    <source>
        <dbReference type="ARBA" id="ARBA00023015"/>
    </source>
</evidence>
<dbReference type="PANTHER" id="PTHR43479:SF11">
    <property type="entry name" value="ACREF_ENVCD OPERON REPRESSOR-RELATED"/>
    <property type="match status" value="1"/>
</dbReference>
<keyword evidence="7" id="KW-1185">Reference proteome</keyword>
<dbReference type="InterPro" id="IPR050624">
    <property type="entry name" value="HTH-type_Tx_Regulator"/>
</dbReference>
<dbReference type="SUPFAM" id="SSF46689">
    <property type="entry name" value="Homeodomain-like"/>
    <property type="match status" value="1"/>
</dbReference>
<evidence type="ECO:0000259" key="5">
    <source>
        <dbReference type="PROSITE" id="PS50977"/>
    </source>
</evidence>
<dbReference type="PROSITE" id="PS50977">
    <property type="entry name" value="HTH_TETR_2"/>
    <property type="match status" value="1"/>
</dbReference>
<dbReference type="PATRIC" id="fig|1193502.14.peg.619"/>
<dbReference type="InterPro" id="IPR009057">
    <property type="entry name" value="Homeodomain-like_sf"/>
</dbReference>
<feature type="DNA-binding region" description="H-T-H motif" evidence="4">
    <location>
        <begin position="29"/>
        <end position="48"/>
    </location>
</feature>
<reference evidence="7" key="1">
    <citation type="submission" date="2016-08" db="EMBL/GenBank/DDBJ databases">
        <title>Complete genome sequence of the organohalide-respiring Epsilonproteobacterium Sulfurospirillum halorespirans.</title>
        <authorList>
            <person name="Goris T."/>
            <person name="Zimmermann J."/>
            <person name="Schenz B."/>
            <person name="Lemos M."/>
            <person name="Hackermueller J."/>
            <person name="Diekert G."/>
        </authorList>
    </citation>
    <scope>NUCLEOTIDE SEQUENCE [LARGE SCALE GENOMIC DNA]</scope>
    <source>
        <strain>DSM 13726</strain>
        <strain evidence="7">PCE-M2</strain>
    </source>
</reference>
<dbReference type="Pfam" id="PF14246">
    <property type="entry name" value="TetR_C_7"/>
    <property type="match status" value="1"/>
</dbReference>
<dbReference type="Pfam" id="PF00440">
    <property type="entry name" value="TetR_N"/>
    <property type="match status" value="1"/>
</dbReference>
<dbReference type="Gene3D" id="1.10.357.10">
    <property type="entry name" value="Tetracycline Repressor, domain 2"/>
    <property type="match status" value="1"/>
</dbReference>
<organism evidence="6 7">
    <name type="scientific">Sulfurospirillum halorespirans DSM 13726</name>
    <dbReference type="NCBI Taxonomy" id="1193502"/>
    <lineage>
        <taxon>Bacteria</taxon>
        <taxon>Pseudomonadati</taxon>
        <taxon>Campylobacterota</taxon>
        <taxon>Epsilonproteobacteria</taxon>
        <taxon>Campylobacterales</taxon>
        <taxon>Sulfurospirillaceae</taxon>
        <taxon>Sulfurospirillum</taxon>
    </lineage>
</organism>
<evidence type="ECO:0000313" key="6">
    <source>
        <dbReference type="EMBL" id="AOO64399.1"/>
    </source>
</evidence>
<dbReference type="KEGG" id="shal:SHALO_0610"/>
<dbReference type="Proteomes" id="UP000094609">
    <property type="component" value="Chromosome"/>
</dbReference>
<evidence type="ECO:0000256" key="2">
    <source>
        <dbReference type="ARBA" id="ARBA00023125"/>
    </source>
</evidence>
<name>A0A1D7THB6_9BACT</name>
<keyword evidence="2 4" id="KW-0238">DNA-binding</keyword>
<proteinExistence type="predicted"/>
<sequence>MKTKTEEKRQAIIAVATQVFIELGFDKTSMSEISNRLGGSKATLYNYFKSKEELFLETLQIVIEAEFQMVHKALDPYTDDISKSLYTFGEKFLNFIYSDSLKEVRKLAITESGKTELGKITYTKGARRSYEMIAVCLNEAMQLNKLHMNDPLVAAQHLLALLEAETLMPFLMNVKTQITEPEIKAISKRAIDVFMRAYGI</sequence>
<accession>A0A1D7THB6</accession>
<gene>
    <name evidence="6" type="ORF">SHALO_0610</name>
</gene>
<dbReference type="InterPro" id="IPR039536">
    <property type="entry name" value="TetR_C_Proteobacteria"/>
</dbReference>
<dbReference type="STRING" id="1193502.SHALO_0610"/>
<evidence type="ECO:0000256" key="4">
    <source>
        <dbReference type="PROSITE-ProRule" id="PRU00335"/>
    </source>
</evidence>
<dbReference type="Gene3D" id="1.10.10.60">
    <property type="entry name" value="Homeodomain-like"/>
    <property type="match status" value="1"/>
</dbReference>
<dbReference type="EMBL" id="CP017111">
    <property type="protein sequence ID" value="AOO64399.1"/>
    <property type="molecule type" value="Genomic_DNA"/>
</dbReference>
<dbReference type="FunFam" id="1.10.10.60:FF:000141">
    <property type="entry name" value="TetR family transcriptional regulator"/>
    <property type="match status" value="1"/>
</dbReference>
<evidence type="ECO:0000313" key="7">
    <source>
        <dbReference type="Proteomes" id="UP000094609"/>
    </source>
</evidence>
<dbReference type="GO" id="GO:0003677">
    <property type="term" value="F:DNA binding"/>
    <property type="evidence" value="ECO:0007669"/>
    <property type="project" value="UniProtKB-UniRule"/>
</dbReference>
<dbReference type="AlphaFoldDB" id="A0A1D7THB6"/>
<feature type="domain" description="HTH tetR-type" evidence="5">
    <location>
        <begin position="6"/>
        <end position="66"/>
    </location>
</feature>
<protein>
    <submittedName>
        <fullName evidence="6">TetR family transcriptional regulator</fullName>
    </submittedName>
</protein>